<organism evidence="3 4">
    <name type="scientific">Celeribacter halophilus</name>
    <dbReference type="NCBI Taxonomy" id="576117"/>
    <lineage>
        <taxon>Bacteria</taxon>
        <taxon>Pseudomonadati</taxon>
        <taxon>Pseudomonadota</taxon>
        <taxon>Alphaproteobacteria</taxon>
        <taxon>Rhodobacterales</taxon>
        <taxon>Roseobacteraceae</taxon>
        <taxon>Celeribacter</taxon>
    </lineage>
</organism>
<dbReference type="Pfam" id="PF07811">
    <property type="entry name" value="TadE"/>
    <property type="match status" value="1"/>
</dbReference>
<protein>
    <submittedName>
        <fullName evidence="3">Flp pilus assembly protein TadG</fullName>
    </submittedName>
</protein>
<dbReference type="Proteomes" id="UP000183299">
    <property type="component" value="Unassembled WGS sequence"/>
</dbReference>
<keyword evidence="1" id="KW-0472">Membrane</keyword>
<dbReference type="RefSeq" id="WP_066601770.1">
    <property type="nucleotide sequence ID" value="NZ_FORY01000004.1"/>
</dbReference>
<dbReference type="EMBL" id="FORY01000004">
    <property type="protein sequence ID" value="SFJ35206.1"/>
    <property type="molecule type" value="Genomic_DNA"/>
</dbReference>
<dbReference type="STRING" id="576117.SAMN04488138_10424"/>
<sequence>MFNWRAFWREEDGATAVEFALVLPLLLSMLFGIVAFGQYFAISNSLQQIAAEAARYSVSEPYFADRKDRAETFLTSPGGRFSFLDADHIINTEICVFPEDQTDCGVTNDFDAVQITLTYDLDGTAVAIADSFLGIGIEDITRRSYLAY</sequence>
<feature type="domain" description="TadE-like" evidence="2">
    <location>
        <begin position="13"/>
        <end position="55"/>
    </location>
</feature>
<dbReference type="GeneID" id="98664650"/>
<evidence type="ECO:0000259" key="2">
    <source>
        <dbReference type="Pfam" id="PF07811"/>
    </source>
</evidence>
<keyword evidence="1" id="KW-0812">Transmembrane</keyword>
<evidence type="ECO:0000256" key="1">
    <source>
        <dbReference type="SAM" id="Phobius"/>
    </source>
</evidence>
<evidence type="ECO:0000313" key="3">
    <source>
        <dbReference type="EMBL" id="SFJ35206.1"/>
    </source>
</evidence>
<dbReference type="AlphaFoldDB" id="A0A1I3QPS5"/>
<accession>A0A1I3QPS5</accession>
<feature type="transmembrane region" description="Helical" evidence="1">
    <location>
        <begin position="20"/>
        <end position="42"/>
    </location>
</feature>
<evidence type="ECO:0000313" key="4">
    <source>
        <dbReference type="Proteomes" id="UP000183299"/>
    </source>
</evidence>
<reference evidence="3 4" key="1">
    <citation type="submission" date="2016-10" db="EMBL/GenBank/DDBJ databases">
        <authorList>
            <person name="de Groot N.N."/>
        </authorList>
    </citation>
    <scope>NUCLEOTIDE SEQUENCE [LARGE SCALE GENOMIC DNA]</scope>
    <source>
        <strain evidence="3 4">CGMCC 1.8891</strain>
    </source>
</reference>
<dbReference type="OrthoDB" id="7856227at2"/>
<keyword evidence="1" id="KW-1133">Transmembrane helix</keyword>
<proteinExistence type="predicted"/>
<dbReference type="InterPro" id="IPR012495">
    <property type="entry name" value="TadE-like_dom"/>
</dbReference>
<name>A0A1I3QPS5_9RHOB</name>
<gene>
    <name evidence="3" type="ORF">SAMN04488138_10424</name>
</gene>
<keyword evidence="4" id="KW-1185">Reference proteome</keyword>